<evidence type="ECO:0000313" key="5">
    <source>
        <dbReference type="EMBL" id="MCJ8210029.1"/>
    </source>
</evidence>
<dbReference type="SUPFAM" id="SSF51182">
    <property type="entry name" value="RmlC-like cupins"/>
    <property type="match status" value="1"/>
</dbReference>
<evidence type="ECO:0000256" key="2">
    <source>
        <dbReference type="ARBA" id="ARBA00023125"/>
    </source>
</evidence>
<evidence type="ECO:0000313" key="6">
    <source>
        <dbReference type="Proteomes" id="UP001139450"/>
    </source>
</evidence>
<keyword evidence="2" id="KW-0238">DNA-binding</keyword>
<dbReference type="GO" id="GO:0003700">
    <property type="term" value="F:DNA-binding transcription factor activity"/>
    <property type="evidence" value="ECO:0007669"/>
    <property type="project" value="InterPro"/>
</dbReference>
<dbReference type="Pfam" id="PF12833">
    <property type="entry name" value="HTH_18"/>
    <property type="match status" value="1"/>
</dbReference>
<dbReference type="SMART" id="SM00342">
    <property type="entry name" value="HTH_ARAC"/>
    <property type="match status" value="1"/>
</dbReference>
<dbReference type="Gene3D" id="1.10.10.60">
    <property type="entry name" value="Homeodomain-like"/>
    <property type="match status" value="2"/>
</dbReference>
<sequence length="291" mass="34195">MKAHFLKVPIAQQNSFSIRRDVQPSFRGIWHYHPELELHYIIKGEGVRFIGNKINNFSAGEIVLLGENLPHCWRCKEEYFQNNPDLNVEAIVVHFLPEFLGPQMLNLPETFQMAKMFERAKNGLMVKPHARKQIAKLMEETLQANNLTRIISLLKIFDILIDEENTDLITTNPQTFLSSNEAEIVRLKKIYSYTLTNYKNEISLEEIASISNLSVTSFCRYFKLMTKKTYYDFLTEIRISHAYRMLIENKLPTEVICYECGFNNVSNFYRHFKKVTKMTPLAYKRKYLQGK</sequence>
<dbReference type="Pfam" id="PF07883">
    <property type="entry name" value="Cupin_2"/>
    <property type="match status" value="1"/>
</dbReference>
<dbReference type="InterPro" id="IPR018060">
    <property type="entry name" value="HTH_AraC"/>
</dbReference>
<evidence type="ECO:0000256" key="1">
    <source>
        <dbReference type="ARBA" id="ARBA00023015"/>
    </source>
</evidence>
<dbReference type="PROSITE" id="PS01124">
    <property type="entry name" value="HTH_ARAC_FAMILY_2"/>
    <property type="match status" value="1"/>
</dbReference>
<keyword evidence="3" id="KW-0804">Transcription</keyword>
<dbReference type="GO" id="GO:0043565">
    <property type="term" value="F:sequence-specific DNA binding"/>
    <property type="evidence" value="ECO:0007669"/>
    <property type="project" value="InterPro"/>
</dbReference>
<dbReference type="CDD" id="cd06976">
    <property type="entry name" value="cupin_MtlR-like_N"/>
    <property type="match status" value="1"/>
</dbReference>
<dbReference type="PANTHER" id="PTHR43280:SF27">
    <property type="entry name" value="TRANSCRIPTIONAL REGULATOR MTLR"/>
    <property type="match status" value="1"/>
</dbReference>
<dbReference type="InterPro" id="IPR013096">
    <property type="entry name" value="Cupin_2"/>
</dbReference>
<dbReference type="Gene3D" id="2.60.120.10">
    <property type="entry name" value="Jelly Rolls"/>
    <property type="match status" value="1"/>
</dbReference>
<dbReference type="RefSeq" id="WP_245129863.1">
    <property type="nucleotide sequence ID" value="NZ_JALJEJ010000004.1"/>
</dbReference>
<proteinExistence type="predicted"/>
<reference evidence="5" key="1">
    <citation type="submission" date="2022-04" db="EMBL/GenBank/DDBJ databases">
        <title>Mucilaginibacter sp. RS28 isolated from freshwater.</title>
        <authorList>
            <person name="Ko S.-R."/>
        </authorList>
    </citation>
    <scope>NUCLEOTIDE SEQUENCE</scope>
    <source>
        <strain evidence="5">RS28</strain>
    </source>
</reference>
<name>A0A9X2B8W6_9SPHI</name>
<dbReference type="PANTHER" id="PTHR43280">
    <property type="entry name" value="ARAC-FAMILY TRANSCRIPTIONAL REGULATOR"/>
    <property type="match status" value="1"/>
</dbReference>
<protein>
    <submittedName>
        <fullName evidence="5">AraC family transcriptional regulator</fullName>
    </submittedName>
</protein>
<dbReference type="InterPro" id="IPR009057">
    <property type="entry name" value="Homeodomain-like_sf"/>
</dbReference>
<keyword evidence="1" id="KW-0805">Transcription regulation</keyword>
<evidence type="ECO:0000256" key="3">
    <source>
        <dbReference type="ARBA" id="ARBA00023163"/>
    </source>
</evidence>
<evidence type="ECO:0000259" key="4">
    <source>
        <dbReference type="PROSITE" id="PS01124"/>
    </source>
</evidence>
<dbReference type="EMBL" id="JALJEJ010000004">
    <property type="protein sequence ID" value="MCJ8210029.1"/>
    <property type="molecule type" value="Genomic_DNA"/>
</dbReference>
<organism evidence="5 6">
    <name type="scientific">Mucilaginibacter straminoryzae</name>
    <dbReference type="NCBI Taxonomy" id="2932774"/>
    <lineage>
        <taxon>Bacteria</taxon>
        <taxon>Pseudomonadati</taxon>
        <taxon>Bacteroidota</taxon>
        <taxon>Sphingobacteriia</taxon>
        <taxon>Sphingobacteriales</taxon>
        <taxon>Sphingobacteriaceae</taxon>
        <taxon>Mucilaginibacter</taxon>
    </lineage>
</organism>
<dbReference type="InterPro" id="IPR011051">
    <property type="entry name" value="RmlC_Cupin_sf"/>
</dbReference>
<keyword evidence="6" id="KW-1185">Reference proteome</keyword>
<comment type="caution">
    <text evidence="5">The sequence shown here is derived from an EMBL/GenBank/DDBJ whole genome shotgun (WGS) entry which is preliminary data.</text>
</comment>
<dbReference type="AlphaFoldDB" id="A0A9X2B8W6"/>
<dbReference type="InterPro" id="IPR014710">
    <property type="entry name" value="RmlC-like_jellyroll"/>
</dbReference>
<accession>A0A9X2B8W6</accession>
<feature type="domain" description="HTH araC/xylS-type" evidence="4">
    <location>
        <begin position="188"/>
        <end position="286"/>
    </location>
</feature>
<dbReference type="SUPFAM" id="SSF46689">
    <property type="entry name" value="Homeodomain-like"/>
    <property type="match status" value="2"/>
</dbReference>
<dbReference type="Proteomes" id="UP001139450">
    <property type="component" value="Unassembled WGS sequence"/>
</dbReference>
<gene>
    <name evidence="5" type="ORF">MUY27_09935</name>
</gene>